<keyword evidence="2 6" id="KW-0963">Cytoplasm</keyword>
<proteinExistence type="inferred from homology"/>
<dbReference type="InterPro" id="IPR000816">
    <property type="entry name" value="Peptidase_C15"/>
</dbReference>
<dbReference type="CDD" id="cd00501">
    <property type="entry name" value="Peptidase_C15"/>
    <property type="match status" value="1"/>
</dbReference>
<evidence type="ECO:0000256" key="1">
    <source>
        <dbReference type="ARBA" id="ARBA00006641"/>
    </source>
</evidence>
<feature type="active site" evidence="6">
    <location>
        <position position="142"/>
    </location>
</feature>
<dbReference type="InterPro" id="IPR029762">
    <property type="entry name" value="PGP-I_bact-type"/>
</dbReference>
<dbReference type="InterPro" id="IPR016125">
    <property type="entry name" value="Peptidase_C15-like"/>
</dbReference>
<name>A0ABW7F462_9BURK</name>
<dbReference type="HAMAP" id="MF_00417">
    <property type="entry name" value="Pyrrolid_peptidase"/>
    <property type="match status" value="1"/>
</dbReference>
<dbReference type="SUPFAM" id="SSF53182">
    <property type="entry name" value="Pyrrolidone carboxyl peptidase (pyroglutamate aminopeptidase)"/>
    <property type="match status" value="1"/>
</dbReference>
<accession>A0ABW7F462</accession>
<gene>
    <name evidence="6 7" type="primary">pcp</name>
    <name evidence="7" type="ORF">ACG00Y_15990</name>
</gene>
<dbReference type="GO" id="GO:0016920">
    <property type="term" value="F:pyroglutamyl-peptidase activity"/>
    <property type="evidence" value="ECO:0007669"/>
    <property type="project" value="UniProtKB-EC"/>
</dbReference>
<feature type="active site" evidence="6">
    <location>
        <position position="79"/>
    </location>
</feature>
<keyword evidence="8" id="KW-1185">Reference proteome</keyword>
<comment type="caution">
    <text evidence="7">The sequence shown here is derived from an EMBL/GenBank/DDBJ whole genome shotgun (WGS) entry which is preliminary data.</text>
</comment>
<dbReference type="PANTHER" id="PTHR23402">
    <property type="entry name" value="PROTEASE FAMILY C15 PYROGLUTAMYL-PEPTIDASE I-RELATED"/>
    <property type="match status" value="1"/>
</dbReference>
<feature type="active site" evidence="6">
    <location>
        <position position="164"/>
    </location>
</feature>
<keyword evidence="4 6" id="KW-0378">Hydrolase</keyword>
<dbReference type="InterPro" id="IPR036440">
    <property type="entry name" value="Peptidase_C15-like_sf"/>
</dbReference>
<sequence>MNILLTGFEPFGVEPINPSWEVARALHGERIAGHTVQARRLPTSFAGAPPALAEALAELQPRLVLALGQASGRSEVSIERVAINLIDARIADNDGARPQDQPVLAGAPAAWFSTLPVKAMRDALRAAGHPAGLSLSAGAFVCNQVFFALQQHLAGSGVRSGFAHLPALPEQAARSQPAVPSMGLSGQIDAIRIALGVALLGEDSGRPDEGAPTS</sequence>
<dbReference type="Pfam" id="PF01470">
    <property type="entry name" value="Peptidase_C15"/>
    <property type="match status" value="1"/>
</dbReference>
<dbReference type="Proteomes" id="UP001606210">
    <property type="component" value="Unassembled WGS sequence"/>
</dbReference>
<dbReference type="Gene3D" id="3.40.630.20">
    <property type="entry name" value="Peptidase C15, pyroglutamyl peptidase I-like"/>
    <property type="match status" value="1"/>
</dbReference>
<comment type="catalytic activity">
    <reaction evidence="6">
        <text>Release of an N-terminal pyroglutamyl group from a polypeptide, the second amino acid generally not being Pro.</text>
        <dbReference type="EC" id="3.4.19.3"/>
    </reaction>
</comment>
<comment type="subunit">
    <text evidence="6">Homotetramer.</text>
</comment>
<evidence type="ECO:0000256" key="2">
    <source>
        <dbReference type="ARBA" id="ARBA00022490"/>
    </source>
</evidence>
<evidence type="ECO:0000256" key="5">
    <source>
        <dbReference type="ARBA" id="ARBA00022807"/>
    </source>
</evidence>
<evidence type="ECO:0000256" key="3">
    <source>
        <dbReference type="ARBA" id="ARBA00022670"/>
    </source>
</evidence>
<dbReference type="PANTHER" id="PTHR23402:SF1">
    <property type="entry name" value="PYROGLUTAMYL-PEPTIDASE I"/>
    <property type="match status" value="1"/>
</dbReference>
<dbReference type="EC" id="3.4.19.3" evidence="6"/>
<dbReference type="NCBIfam" id="NF009676">
    <property type="entry name" value="PRK13197.1"/>
    <property type="match status" value="1"/>
</dbReference>
<dbReference type="NCBIfam" id="TIGR00504">
    <property type="entry name" value="pyro_pdase"/>
    <property type="match status" value="1"/>
</dbReference>
<protein>
    <recommendedName>
        <fullName evidence="6">Pyrrolidone-carboxylate peptidase</fullName>
        <ecNumber evidence="6">3.4.19.3</ecNumber>
    </recommendedName>
    <alternativeName>
        <fullName evidence="6">5-oxoprolyl-peptidase</fullName>
    </alternativeName>
    <alternativeName>
        <fullName evidence="6">Pyroglutamyl-peptidase I</fullName>
        <shortName evidence="6">PGP-I</shortName>
        <shortName evidence="6">Pyrase</shortName>
    </alternativeName>
</protein>
<dbReference type="EMBL" id="JBIGHV010000005">
    <property type="protein sequence ID" value="MFG6431432.1"/>
    <property type="molecule type" value="Genomic_DNA"/>
</dbReference>
<evidence type="ECO:0000256" key="6">
    <source>
        <dbReference type="HAMAP-Rule" id="MF_00417"/>
    </source>
</evidence>
<keyword evidence="3 6" id="KW-0645">Protease</keyword>
<evidence type="ECO:0000256" key="4">
    <source>
        <dbReference type="ARBA" id="ARBA00022801"/>
    </source>
</evidence>
<comment type="function">
    <text evidence="6">Removes 5-oxoproline from various penultimate amino acid residues except L-proline.</text>
</comment>
<dbReference type="PIRSF" id="PIRSF015592">
    <property type="entry name" value="Prld-crbxl_pptds"/>
    <property type="match status" value="1"/>
</dbReference>
<keyword evidence="5 6" id="KW-0788">Thiol protease</keyword>
<evidence type="ECO:0000313" key="8">
    <source>
        <dbReference type="Proteomes" id="UP001606210"/>
    </source>
</evidence>
<dbReference type="PRINTS" id="PR00706">
    <property type="entry name" value="PYROGLUPTASE"/>
</dbReference>
<dbReference type="RefSeq" id="WP_394480489.1">
    <property type="nucleotide sequence ID" value="NZ_JBIGHV010000005.1"/>
</dbReference>
<comment type="subcellular location">
    <subcellularLocation>
        <location evidence="6">Cytoplasm</location>
    </subcellularLocation>
</comment>
<evidence type="ECO:0000313" key="7">
    <source>
        <dbReference type="EMBL" id="MFG6431432.1"/>
    </source>
</evidence>
<organism evidence="7 8">
    <name type="scientific">Pelomonas parva</name>
    <dbReference type="NCBI Taxonomy" id="3299032"/>
    <lineage>
        <taxon>Bacteria</taxon>
        <taxon>Pseudomonadati</taxon>
        <taxon>Pseudomonadota</taxon>
        <taxon>Betaproteobacteria</taxon>
        <taxon>Burkholderiales</taxon>
        <taxon>Sphaerotilaceae</taxon>
        <taxon>Roseateles</taxon>
    </lineage>
</organism>
<comment type="similarity">
    <text evidence="1 6">Belongs to the peptidase C15 family.</text>
</comment>
<reference evidence="7 8" key="1">
    <citation type="submission" date="2024-08" db="EMBL/GenBank/DDBJ databases">
        <authorList>
            <person name="Lu H."/>
        </authorList>
    </citation>
    <scope>NUCLEOTIDE SEQUENCE [LARGE SCALE GENOMIC DNA]</scope>
    <source>
        <strain evidence="7 8">LYH14W</strain>
    </source>
</reference>